<keyword evidence="5 8" id="KW-1133">Transmembrane helix</keyword>
<evidence type="ECO:0000313" key="10">
    <source>
        <dbReference type="EMBL" id="KAF7137181.1"/>
    </source>
</evidence>
<feature type="transmembrane region" description="Helical" evidence="8">
    <location>
        <begin position="132"/>
        <end position="154"/>
    </location>
</feature>
<feature type="domain" description="Amino acid transporter transmembrane" evidence="9">
    <location>
        <begin position="386"/>
        <end position="506"/>
    </location>
</feature>
<protein>
    <recommendedName>
        <fullName evidence="9">Amino acid transporter transmembrane domain-containing protein</fullName>
    </recommendedName>
</protein>
<keyword evidence="2" id="KW-0813">Transport</keyword>
<name>A0A834LI69_RHOSS</name>
<dbReference type="PANTHER" id="PTHR48017">
    <property type="entry name" value="OS05G0424000 PROTEIN-RELATED"/>
    <property type="match status" value="1"/>
</dbReference>
<proteinExistence type="predicted"/>
<dbReference type="AlphaFoldDB" id="A0A834LI69"/>
<gene>
    <name evidence="10" type="ORF">RHSIM_Rhsim07G0254100</name>
</gene>
<evidence type="ECO:0000259" key="9">
    <source>
        <dbReference type="Pfam" id="PF01490"/>
    </source>
</evidence>
<comment type="caution">
    <text evidence="10">The sequence shown here is derived from an EMBL/GenBank/DDBJ whole genome shotgun (WGS) entry which is preliminary data.</text>
</comment>
<organism evidence="10 11">
    <name type="scientific">Rhododendron simsii</name>
    <name type="common">Sims's rhododendron</name>
    <dbReference type="NCBI Taxonomy" id="118357"/>
    <lineage>
        <taxon>Eukaryota</taxon>
        <taxon>Viridiplantae</taxon>
        <taxon>Streptophyta</taxon>
        <taxon>Embryophyta</taxon>
        <taxon>Tracheophyta</taxon>
        <taxon>Spermatophyta</taxon>
        <taxon>Magnoliopsida</taxon>
        <taxon>eudicotyledons</taxon>
        <taxon>Gunneridae</taxon>
        <taxon>Pentapetalae</taxon>
        <taxon>asterids</taxon>
        <taxon>Ericales</taxon>
        <taxon>Ericaceae</taxon>
        <taxon>Ericoideae</taxon>
        <taxon>Rhodoreae</taxon>
        <taxon>Rhododendron</taxon>
    </lineage>
</organism>
<dbReference type="GO" id="GO:0006865">
    <property type="term" value="P:amino acid transport"/>
    <property type="evidence" value="ECO:0007669"/>
    <property type="project" value="UniProtKB-KW"/>
</dbReference>
<feature type="transmembrane region" description="Helical" evidence="8">
    <location>
        <begin position="458"/>
        <end position="478"/>
    </location>
</feature>
<feature type="transmembrane region" description="Helical" evidence="8">
    <location>
        <begin position="103"/>
        <end position="126"/>
    </location>
</feature>
<sequence>MGEVVKVISSPSRPQPEIKPTPPVISPPPFQHHSPLLARSPHLDTIPKTQKSPFVGRIMTPLASPMKKAFSTMQGYLEEVGHLTRLNPQEAWLPITESRNGNAYYATFHTLSSGIGVQALVLPLAFVYLGGWSWGIISLSLAFVWQLYTLWLLIQLHESVTTTRYSRYLQLSMAAFGEKKGKLLVLFPTMYLSGGTCVTLIMIGGETMKILFYQIACGTQSCNVNPLTTVEWYLVFTCSAVVLAQLPNLNSIAGVSLIGAITAIAYCTIIWVVSVVKGRPMGISYGLPPLELNSDVARLCTALNGLGIIAFAFRGHNLVLEIQVGNNAVKCKAPITSTNVERSEILLPNNRDVFVPTCNWRILGIPTNGGMQTALYKYHRNDTSKVILGLTSLLVVINCLTSFQIYAMPVFDNLESRYTANMNKPCPRWLRTGFRVFFGSLAFFISVALPFLPSLAGLIGGIALPVTAAYPCFMWMMIKKPAKYSGMWCLNLVLGCLGMVLSVMLVFGAAWSIVALGIEAHFFKPQSLYRDIWPMSMSP</sequence>
<dbReference type="EMBL" id="WJXA01000007">
    <property type="protein sequence ID" value="KAF7137181.1"/>
    <property type="molecule type" value="Genomic_DNA"/>
</dbReference>
<keyword evidence="11" id="KW-1185">Reference proteome</keyword>
<dbReference type="InterPro" id="IPR013057">
    <property type="entry name" value="AA_transpt_TM"/>
</dbReference>
<evidence type="ECO:0000256" key="3">
    <source>
        <dbReference type="ARBA" id="ARBA00022692"/>
    </source>
</evidence>
<evidence type="ECO:0000256" key="6">
    <source>
        <dbReference type="ARBA" id="ARBA00023136"/>
    </source>
</evidence>
<dbReference type="OrthoDB" id="40134at2759"/>
<feature type="transmembrane region" description="Helical" evidence="8">
    <location>
        <begin position="386"/>
        <end position="411"/>
    </location>
</feature>
<reference evidence="10" key="1">
    <citation type="submission" date="2019-11" db="EMBL/GenBank/DDBJ databases">
        <authorList>
            <person name="Liu Y."/>
            <person name="Hou J."/>
            <person name="Li T.-Q."/>
            <person name="Guan C.-H."/>
            <person name="Wu X."/>
            <person name="Wu H.-Z."/>
            <person name="Ling F."/>
            <person name="Zhang R."/>
            <person name="Shi X.-G."/>
            <person name="Ren J.-P."/>
            <person name="Chen E.-F."/>
            <person name="Sun J.-M."/>
        </authorList>
    </citation>
    <scope>NUCLEOTIDE SEQUENCE</scope>
    <source>
        <strain evidence="10">Adult_tree_wgs_1</strain>
        <tissue evidence="10">Leaves</tissue>
    </source>
</reference>
<feature type="domain" description="Amino acid transporter transmembrane" evidence="9">
    <location>
        <begin position="100"/>
        <end position="323"/>
    </location>
</feature>
<feature type="transmembrane region" description="Helical" evidence="8">
    <location>
        <begin position="252"/>
        <end position="276"/>
    </location>
</feature>
<dbReference type="Proteomes" id="UP000626092">
    <property type="component" value="Unassembled WGS sequence"/>
</dbReference>
<keyword evidence="6 8" id="KW-0472">Membrane</keyword>
<accession>A0A834LI69</accession>
<dbReference type="Pfam" id="PF01490">
    <property type="entry name" value="Aa_trans"/>
    <property type="match status" value="2"/>
</dbReference>
<feature type="transmembrane region" description="Helical" evidence="8">
    <location>
        <begin position="183"/>
        <end position="203"/>
    </location>
</feature>
<keyword evidence="3 8" id="KW-0812">Transmembrane</keyword>
<evidence type="ECO:0000256" key="5">
    <source>
        <dbReference type="ARBA" id="ARBA00022989"/>
    </source>
</evidence>
<evidence type="ECO:0000256" key="8">
    <source>
        <dbReference type="SAM" id="Phobius"/>
    </source>
</evidence>
<evidence type="ECO:0000256" key="2">
    <source>
        <dbReference type="ARBA" id="ARBA00022448"/>
    </source>
</evidence>
<dbReference type="GO" id="GO:0016020">
    <property type="term" value="C:membrane"/>
    <property type="evidence" value="ECO:0007669"/>
    <property type="project" value="UniProtKB-SubCell"/>
</dbReference>
<comment type="subcellular location">
    <subcellularLocation>
        <location evidence="1">Membrane</location>
    </subcellularLocation>
</comment>
<keyword evidence="4" id="KW-0029">Amino-acid transport</keyword>
<feature type="compositionally biased region" description="Pro residues" evidence="7">
    <location>
        <begin position="13"/>
        <end position="30"/>
    </location>
</feature>
<evidence type="ECO:0000256" key="7">
    <source>
        <dbReference type="SAM" id="MobiDB-lite"/>
    </source>
</evidence>
<evidence type="ECO:0000256" key="4">
    <source>
        <dbReference type="ARBA" id="ARBA00022970"/>
    </source>
</evidence>
<feature type="transmembrane region" description="Helical" evidence="8">
    <location>
        <begin position="490"/>
        <end position="518"/>
    </location>
</feature>
<evidence type="ECO:0000313" key="11">
    <source>
        <dbReference type="Proteomes" id="UP000626092"/>
    </source>
</evidence>
<feature type="region of interest" description="Disordered" evidence="7">
    <location>
        <begin position="1"/>
        <end position="31"/>
    </location>
</feature>
<evidence type="ECO:0000256" key="1">
    <source>
        <dbReference type="ARBA" id="ARBA00004370"/>
    </source>
</evidence>